<gene>
    <name evidence="2" type="ORF">Pc22g19610</name>
    <name evidence="2" type="ORF">PCH_Pc22g19610</name>
</gene>
<accession>B6HW28</accession>
<evidence type="ECO:0000313" key="3">
    <source>
        <dbReference type="Proteomes" id="UP000000724"/>
    </source>
</evidence>
<dbReference type="HOGENOM" id="CLU_742072_0_0_1"/>
<keyword evidence="3" id="KW-1185">Reference proteome</keyword>
<dbReference type="Proteomes" id="UP000000724">
    <property type="component" value="Contig Pc00c22"/>
</dbReference>
<name>B6HW28_PENRW</name>
<evidence type="ECO:0000313" key="2">
    <source>
        <dbReference type="EMBL" id="CAP99249.1"/>
    </source>
</evidence>
<dbReference type="OrthoDB" id="3009558at2759"/>
<proteinExistence type="predicted"/>
<dbReference type="OMA" id="DWAKEHQ"/>
<dbReference type="EMBL" id="AM920437">
    <property type="protein sequence ID" value="CAP99249.1"/>
    <property type="molecule type" value="Genomic_DNA"/>
</dbReference>
<dbReference type="VEuPathDB" id="FungiDB:PCH_Pc22g19610"/>
<feature type="compositionally biased region" description="Basic and acidic residues" evidence="1">
    <location>
        <begin position="364"/>
        <end position="373"/>
    </location>
</feature>
<feature type="region of interest" description="Disordered" evidence="1">
    <location>
        <begin position="326"/>
        <end position="373"/>
    </location>
</feature>
<organism evidence="2 3">
    <name type="scientific">Penicillium rubens (strain ATCC 28089 / DSM 1075 / NRRL 1951 / Wisconsin 54-1255)</name>
    <name type="common">Penicillium chrysogenum</name>
    <dbReference type="NCBI Taxonomy" id="500485"/>
    <lineage>
        <taxon>Eukaryota</taxon>
        <taxon>Fungi</taxon>
        <taxon>Dikarya</taxon>
        <taxon>Ascomycota</taxon>
        <taxon>Pezizomycotina</taxon>
        <taxon>Eurotiomycetes</taxon>
        <taxon>Eurotiomycetidae</taxon>
        <taxon>Eurotiales</taxon>
        <taxon>Aspergillaceae</taxon>
        <taxon>Penicillium</taxon>
        <taxon>Penicillium chrysogenum species complex</taxon>
    </lineage>
</organism>
<dbReference type="AlphaFoldDB" id="B6HW28"/>
<protein>
    <submittedName>
        <fullName evidence="2">Uncharacterized protein</fullName>
    </submittedName>
</protein>
<feature type="compositionally biased region" description="Polar residues" evidence="1">
    <location>
        <begin position="328"/>
        <end position="346"/>
    </location>
</feature>
<sequence>MAESSNQPAAMQPNRNWHTKRDVVVADQAVGLPEVGSFNLYKITPPLKERTDFDTWVDQVEKILRSHRLHNLINTNIPWPVVDDPNGEKWKSMLACWGSTLSALTEVLLSVSSSRASSPADVFRAESVTHINKENEQFVRDYHPSLSSQAGVSVAESVFGEPVWLVGSPIAPSQSVYAGGRPIHYFPGDQFLGIPGGILTSRSPDRYNEHFDRYINPRRFLTTADLDSLRELFPEAVGVHLLIAGFLIVLFEEEQHVYDAYNEAWPLELERVFAVAYRWSARPSGWNFGCPPLFRPPIRYGRPGSSVSEFPAVLSPCRCDWAKEHQTPHSSQSRVHSPTGNQGFDNSQRRSTKQYCPIQYPTGEEPRVDRTRA</sequence>
<evidence type="ECO:0000256" key="1">
    <source>
        <dbReference type="SAM" id="MobiDB-lite"/>
    </source>
</evidence>
<reference evidence="2 3" key="1">
    <citation type="journal article" date="2008" name="Nat. Biotechnol.">
        <title>Genome sequencing and analysis of the filamentous fungus Penicillium chrysogenum.</title>
        <authorList>
            <person name="van den Berg M.A."/>
            <person name="Albang R."/>
            <person name="Albermann K."/>
            <person name="Badger J.H."/>
            <person name="Daran J.-M."/>
            <person name="Driessen A.J.M."/>
            <person name="Garcia-Estrada C."/>
            <person name="Fedorova N.D."/>
            <person name="Harris D.M."/>
            <person name="Heijne W.H.M."/>
            <person name="Joardar V.S."/>
            <person name="Kiel J.A.K.W."/>
            <person name="Kovalchuk A."/>
            <person name="Martin J.F."/>
            <person name="Nierman W.C."/>
            <person name="Nijland J.G."/>
            <person name="Pronk J.T."/>
            <person name="Roubos J.A."/>
            <person name="van der Klei I.J."/>
            <person name="van Peij N.N.M.E."/>
            <person name="Veenhuis M."/>
            <person name="von Doehren H."/>
            <person name="Wagner C."/>
            <person name="Wortman J.R."/>
            <person name="Bovenberg R.A.L."/>
        </authorList>
    </citation>
    <scope>NUCLEOTIDE SEQUENCE [LARGE SCALE GENOMIC DNA]</scope>
    <source>
        <strain evidence="3">ATCC 28089 / DSM 1075 / NRRL 1951 / Wisconsin 54-1255</strain>
    </source>
</reference>